<dbReference type="InterPro" id="IPR026881">
    <property type="entry name" value="WYL_dom"/>
</dbReference>
<dbReference type="Gene3D" id="1.10.10.10">
    <property type="entry name" value="Winged helix-like DNA-binding domain superfamily/Winged helix DNA-binding domain"/>
    <property type="match status" value="1"/>
</dbReference>
<dbReference type="Proteomes" id="UP000535890">
    <property type="component" value="Unassembled WGS sequence"/>
</dbReference>
<comment type="caution">
    <text evidence="6">The sequence shown here is derived from an EMBL/GenBank/DDBJ whole genome shotgun (WGS) entry which is preliminary data.</text>
</comment>
<feature type="compositionally biased region" description="Basic and acidic residues" evidence="4">
    <location>
        <begin position="219"/>
        <end position="229"/>
    </location>
</feature>
<dbReference type="PROSITE" id="PS00894">
    <property type="entry name" value="HTH_DEOR_1"/>
    <property type="match status" value="1"/>
</dbReference>
<sequence length="267" mass="29682">MATTSARTLTLLSLLGTGRTYSGRELRERLEVSERTLRRDVDTLRELGYVIDPVMGTHGGYRLGPGGAVPPIVLDEDQAVAAVVALQSSPSVLTGIEESARRALDTIVRALPRRLRPTADAFTVTVVPNQWEFPTPPIDAALVEQVGRAVRQNQLLRLDHDQEPLRLEPHHLVVWAARWYLVAYDGSAWRVLRLDRLRLHAPTNARFEPRPLPESPADLVRHTPDRGDHPAPWPCLGRADLDLPRRRSPSSPRAVPSSTSSTRERAA</sequence>
<feature type="region of interest" description="Disordered" evidence="4">
    <location>
        <begin position="206"/>
        <end position="267"/>
    </location>
</feature>
<dbReference type="SUPFAM" id="SSF46785">
    <property type="entry name" value="Winged helix' DNA-binding domain"/>
    <property type="match status" value="1"/>
</dbReference>
<dbReference type="AlphaFoldDB" id="A0A7Y9J5G5"/>
<evidence type="ECO:0000256" key="1">
    <source>
        <dbReference type="ARBA" id="ARBA00023015"/>
    </source>
</evidence>
<dbReference type="GO" id="GO:0003677">
    <property type="term" value="F:DNA binding"/>
    <property type="evidence" value="ECO:0007669"/>
    <property type="project" value="UniProtKB-KW"/>
</dbReference>
<name>A0A7Y9J5G5_9PSEU</name>
<accession>A0A7Y9J5G5</accession>
<evidence type="ECO:0000313" key="7">
    <source>
        <dbReference type="Proteomes" id="UP000535890"/>
    </source>
</evidence>
<evidence type="ECO:0000256" key="3">
    <source>
        <dbReference type="ARBA" id="ARBA00023163"/>
    </source>
</evidence>
<organism evidence="6 7">
    <name type="scientific">Actinomycetospora corticicola</name>
    <dbReference type="NCBI Taxonomy" id="663602"/>
    <lineage>
        <taxon>Bacteria</taxon>
        <taxon>Bacillati</taxon>
        <taxon>Actinomycetota</taxon>
        <taxon>Actinomycetes</taxon>
        <taxon>Pseudonocardiales</taxon>
        <taxon>Pseudonocardiaceae</taxon>
        <taxon>Actinomycetospora</taxon>
    </lineage>
</organism>
<dbReference type="PANTHER" id="PTHR34580:SF3">
    <property type="entry name" value="PROTEIN PAFB"/>
    <property type="match status" value="1"/>
</dbReference>
<dbReference type="EMBL" id="JACCBN010000001">
    <property type="protein sequence ID" value="NYD35679.1"/>
    <property type="molecule type" value="Genomic_DNA"/>
</dbReference>
<keyword evidence="3" id="KW-0804">Transcription</keyword>
<dbReference type="PROSITE" id="PS51000">
    <property type="entry name" value="HTH_DEOR_2"/>
    <property type="match status" value="1"/>
</dbReference>
<dbReference type="InterPro" id="IPR001034">
    <property type="entry name" value="DeoR_HTH"/>
</dbReference>
<dbReference type="GO" id="GO:0003700">
    <property type="term" value="F:DNA-binding transcription factor activity"/>
    <property type="evidence" value="ECO:0007669"/>
    <property type="project" value="InterPro"/>
</dbReference>
<protein>
    <submittedName>
        <fullName evidence="6">Putative DNA-binding transcriptional regulator YafY</fullName>
    </submittedName>
</protein>
<feature type="domain" description="HTH deoR-type" evidence="5">
    <location>
        <begin position="4"/>
        <end position="63"/>
    </location>
</feature>
<dbReference type="Pfam" id="PF13280">
    <property type="entry name" value="WYL"/>
    <property type="match status" value="1"/>
</dbReference>
<dbReference type="Pfam" id="PF08279">
    <property type="entry name" value="HTH_11"/>
    <property type="match status" value="1"/>
</dbReference>
<evidence type="ECO:0000313" key="6">
    <source>
        <dbReference type="EMBL" id="NYD35679.1"/>
    </source>
</evidence>
<proteinExistence type="predicted"/>
<dbReference type="InterPro" id="IPR036388">
    <property type="entry name" value="WH-like_DNA-bd_sf"/>
</dbReference>
<evidence type="ECO:0000259" key="5">
    <source>
        <dbReference type="PROSITE" id="PS51000"/>
    </source>
</evidence>
<keyword evidence="7" id="KW-1185">Reference proteome</keyword>
<keyword evidence="2 6" id="KW-0238">DNA-binding</keyword>
<dbReference type="PANTHER" id="PTHR34580">
    <property type="match status" value="1"/>
</dbReference>
<reference evidence="6 7" key="1">
    <citation type="submission" date="2020-07" db="EMBL/GenBank/DDBJ databases">
        <title>Sequencing the genomes of 1000 actinobacteria strains.</title>
        <authorList>
            <person name="Klenk H.-P."/>
        </authorList>
    </citation>
    <scope>NUCLEOTIDE SEQUENCE [LARGE SCALE GENOMIC DNA]</scope>
    <source>
        <strain evidence="6 7">DSM 45772</strain>
    </source>
</reference>
<dbReference type="InterPro" id="IPR036390">
    <property type="entry name" value="WH_DNA-bd_sf"/>
</dbReference>
<dbReference type="RefSeq" id="WP_218890172.1">
    <property type="nucleotide sequence ID" value="NZ_BAABHP010000017.1"/>
</dbReference>
<evidence type="ECO:0000256" key="4">
    <source>
        <dbReference type="SAM" id="MobiDB-lite"/>
    </source>
</evidence>
<dbReference type="InterPro" id="IPR051534">
    <property type="entry name" value="CBASS_pafABC_assoc_protein"/>
</dbReference>
<evidence type="ECO:0000256" key="2">
    <source>
        <dbReference type="ARBA" id="ARBA00023125"/>
    </source>
</evidence>
<feature type="compositionally biased region" description="Low complexity" evidence="4">
    <location>
        <begin position="249"/>
        <end position="261"/>
    </location>
</feature>
<keyword evidence="1" id="KW-0805">Transcription regulation</keyword>
<dbReference type="InterPro" id="IPR013196">
    <property type="entry name" value="HTH_11"/>
</dbReference>
<gene>
    <name evidence="6" type="ORF">BJ983_001781</name>
</gene>
<dbReference type="PROSITE" id="PS52050">
    <property type="entry name" value="WYL"/>
    <property type="match status" value="1"/>
</dbReference>
<dbReference type="InterPro" id="IPR018356">
    <property type="entry name" value="Tscrpt_reg_HTH_DeoR_CS"/>
</dbReference>